<feature type="chain" id="PRO_5045925789" evidence="1">
    <location>
        <begin position="17"/>
        <end position="132"/>
    </location>
</feature>
<dbReference type="EMBL" id="JAZDQT010000003">
    <property type="protein sequence ID" value="MEE1946679.1"/>
    <property type="molecule type" value="Genomic_DNA"/>
</dbReference>
<accession>A0ABU7IB39</accession>
<gene>
    <name evidence="3" type="ORF">VRU48_16260</name>
</gene>
<reference evidence="3 4" key="1">
    <citation type="submission" date="2024-01" db="EMBL/GenBank/DDBJ databases">
        <title>Pedobacter sp. nov., isolated from fresh soil.</title>
        <authorList>
            <person name="Le N.T.T."/>
        </authorList>
    </citation>
    <scope>NUCLEOTIDE SEQUENCE [LARGE SCALE GENOMIC DNA]</scope>
    <source>
        <strain evidence="3 4">KR3-3</strain>
    </source>
</reference>
<evidence type="ECO:0000256" key="1">
    <source>
        <dbReference type="SAM" id="SignalP"/>
    </source>
</evidence>
<organism evidence="3 4">
    <name type="scientific">Pedobacter albus</name>
    <dbReference type="NCBI Taxonomy" id="3113905"/>
    <lineage>
        <taxon>Bacteria</taxon>
        <taxon>Pseudomonadati</taxon>
        <taxon>Bacteroidota</taxon>
        <taxon>Sphingobacteriia</taxon>
        <taxon>Sphingobacteriales</taxon>
        <taxon>Sphingobacteriaceae</taxon>
        <taxon>Pedobacter</taxon>
    </lineage>
</organism>
<dbReference type="Pfam" id="PF03724">
    <property type="entry name" value="META"/>
    <property type="match status" value="1"/>
</dbReference>
<evidence type="ECO:0000313" key="4">
    <source>
        <dbReference type="Proteomes" id="UP001336835"/>
    </source>
</evidence>
<name>A0ABU7IB39_9SPHI</name>
<comment type="caution">
    <text evidence="3">The sequence shown here is derived from an EMBL/GenBank/DDBJ whole genome shotgun (WGS) entry which is preliminary data.</text>
</comment>
<dbReference type="RefSeq" id="WP_330108976.1">
    <property type="nucleotide sequence ID" value="NZ_JAZDQT010000003.1"/>
</dbReference>
<feature type="signal peptide" evidence="1">
    <location>
        <begin position="1"/>
        <end position="16"/>
    </location>
</feature>
<dbReference type="InterPro" id="IPR005184">
    <property type="entry name" value="DUF306_Meta_HslJ"/>
</dbReference>
<protein>
    <submittedName>
        <fullName evidence="3">META domain-containing protein</fullName>
    </submittedName>
</protein>
<evidence type="ECO:0000259" key="2">
    <source>
        <dbReference type="Pfam" id="PF03724"/>
    </source>
</evidence>
<dbReference type="PANTHER" id="PTHR35535:SF1">
    <property type="entry name" value="HEAT SHOCK PROTEIN HSLJ"/>
    <property type="match status" value="1"/>
</dbReference>
<dbReference type="PANTHER" id="PTHR35535">
    <property type="entry name" value="HEAT SHOCK PROTEIN HSLJ"/>
    <property type="match status" value="1"/>
</dbReference>
<feature type="domain" description="DUF306" evidence="2">
    <location>
        <begin position="24"/>
        <end position="128"/>
    </location>
</feature>
<dbReference type="Proteomes" id="UP001336835">
    <property type="component" value="Unassembled WGS sequence"/>
</dbReference>
<dbReference type="InterPro" id="IPR038670">
    <property type="entry name" value="HslJ-like_sf"/>
</dbReference>
<evidence type="ECO:0000313" key="3">
    <source>
        <dbReference type="EMBL" id="MEE1946679.1"/>
    </source>
</evidence>
<sequence>MKHLFFGLVMILIVQACTPKMQSASVANTKWVLSEWPGKTLPTKAKATLNFEGNNHVSGKSFCNGFGGSAMIKGDSVKFDQLIGTMMYCEEVGQAENNFLNDLKSATNLKVSDNKLQILKNGTVLLVFSPAK</sequence>
<proteinExistence type="predicted"/>
<keyword evidence="1" id="KW-0732">Signal</keyword>
<dbReference type="PROSITE" id="PS51257">
    <property type="entry name" value="PROKAR_LIPOPROTEIN"/>
    <property type="match status" value="1"/>
</dbReference>
<dbReference type="InterPro" id="IPR053147">
    <property type="entry name" value="Hsp_HslJ-like"/>
</dbReference>
<keyword evidence="4" id="KW-1185">Reference proteome</keyword>
<dbReference type="Gene3D" id="2.40.128.270">
    <property type="match status" value="1"/>
</dbReference>